<evidence type="ECO:0000256" key="7">
    <source>
        <dbReference type="SAM" id="MobiDB-lite"/>
    </source>
</evidence>
<dbReference type="PANTHER" id="PTHR24323:SF7">
    <property type="entry name" value="HOMEOBOX DOMAIN-CONTAINING PROTEIN"/>
    <property type="match status" value="1"/>
</dbReference>
<feature type="region of interest" description="Disordered" evidence="7">
    <location>
        <begin position="1"/>
        <end position="62"/>
    </location>
</feature>
<dbReference type="GO" id="GO:0005634">
    <property type="term" value="C:nucleus"/>
    <property type="evidence" value="ECO:0007669"/>
    <property type="project" value="UniProtKB-SubCell"/>
</dbReference>
<evidence type="ECO:0000259" key="8">
    <source>
        <dbReference type="PROSITE" id="PS50071"/>
    </source>
</evidence>
<evidence type="ECO:0000256" key="6">
    <source>
        <dbReference type="RuleBase" id="RU000682"/>
    </source>
</evidence>
<keyword evidence="3 5" id="KW-0371">Homeobox</keyword>
<feature type="region of interest" description="Disordered" evidence="7">
    <location>
        <begin position="127"/>
        <end position="158"/>
    </location>
</feature>
<dbReference type="SUPFAM" id="SSF46689">
    <property type="entry name" value="Homeodomain-like"/>
    <property type="match status" value="1"/>
</dbReference>
<protein>
    <recommendedName>
        <fullName evidence="8">Homeobox domain-containing protein</fullName>
    </recommendedName>
</protein>
<feature type="region of interest" description="Disordered" evidence="7">
    <location>
        <begin position="394"/>
        <end position="430"/>
    </location>
</feature>
<evidence type="ECO:0000256" key="4">
    <source>
        <dbReference type="ARBA" id="ARBA00023242"/>
    </source>
</evidence>
<feature type="region of interest" description="Disordered" evidence="7">
    <location>
        <begin position="276"/>
        <end position="361"/>
    </location>
</feature>
<evidence type="ECO:0000256" key="1">
    <source>
        <dbReference type="ARBA" id="ARBA00004123"/>
    </source>
</evidence>
<dbReference type="PROSITE" id="PS00027">
    <property type="entry name" value="HOMEOBOX_1"/>
    <property type="match status" value="1"/>
</dbReference>
<evidence type="ECO:0000313" key="9">
    <source>
        <dbReference type="EMBL" id="KAH6689223.1"/>
    </source>
</evidence>
<dbReference type="InterPro" id="IPR051775">
    <property type="entry name" value="Homeobox_domain"/>
</dbReference>
<dbReference type="Gene3D" id="1.10.10.60">
    <property type="entry name" value="Homeodomain-like"/>
    <property type="match status" value="1"/>
</dbReference>
<dbReference type="AlphaFoldDB" id="A0A9P8VG93"/>
<evidence type="ECO:0000313" key="10">
    <source>
        <dbReference type="Proteomes" id="UP000770015"/>
    </source>
</evidence>
<dbReference type="GO" id="GO:0000976">
    <property type="term" value="F:transcription cis-regulatory region binding"/>
    <property type="evidence" value="ECO:0007669"/>
    <property type="project" value="TreeGrafter"/>
</dbReference>
<sequence length="462" mass="50251">MSSAGERGPSPQPTTTPAGKHIPDVQATPSRPEPSLREASPELGPYYYASERHPKGRRKRTAAKDKYILEAAYNENPKPDKTARLELVQQVSLNEKEVQIWFQNRRQNDRRKSRPLSPQEVAALRTGGLPLLSSDPITSSSQAEDCTSPRPDAAPSSVLRNDANTLFATAGRVPDVPSSRFTYRFGISPGYVQFIYIVLGQPSASLRPLESGHVLLQLLHTGNYQWISETPAFLHLFPSKCAGGFRIDNPTIASENESSGSAVAAISLLRSTSGILQPNGVKRNAPPQKWKPLQGKKPRLSRTMSSNAVLQPSGRSSSTIPILKPSNLPAAARSPSGDSDKENWSPVGESTAHNAPPQLSLRKVLGMGPPQTANMRRQGRAVRDQHAPWLMSKGRDRATTSLPRQSSAGSDLEIFEDAESNKARRGSDEVETFMRGGEVSPSKKGDMDCIAGLLSLSQGNWR</sequence>
<name>A0A9P8VG93_9PEZI</name>
<reference evidence="9" key="1">
    <citation type="journal article" date="2021" name="Nat. Commun.">
        <title>Genetic determinants of endophytism in the Arabidopsis root mycobiome.</title>
        <authorList>
            <person name="Mesny F."/>
            <person name="Miyauchi S."/>
            <person name="Thiergart T."/>
            <person name="Pickel B."/>
            <person name="Atanasova L."/>
            <person name="Karlsson M."/>
            <person name="Huettel B."/>
            <person name="Barry K.W."/>
            <person name="Haridas S."/>
            <person name="Chen C."/>
            <person name="Bauer D."/>
            <person name="Andreopoulos W."/>
            <person name="Pangilinan J."/>
            <person name="LaButti K."/>
            <person name="Riley R."/>
            <person name="Lipzen A."/>
            <person name="Clum A."/>
            <person name="Drula E."/>
            <person name="Henrissat B."/>
            <person name="Kohler A."/>
            <person name="Grigoriev I.V."/>
            <person name="Martin F.M."/>
            <person name="Hacquard S."/>
        </authorList>
    </citation>
    <scope>NUCLEOTIDE SEQUENCE</scope>
    <source>
        <strain evidence="9">MPI-SDFR-AT-0117</strain>
    </source>
</reference>
<dbReference type="SMART" id="SM00389">
    <property type="entry name" value="HOX"/>
    <property type="match status" value="1"/>
</dbReference>
<feature type="compositionally biased region" description="Polar residues" evidence="7">
    <location>
        <begin position="302"/>
        <end position="320"/>
    </location>
</feature>
<accession>A0A9P8VG93</accession>
<keyword evidence="10" id="KW-1185">Reference proteome</keyword>
<dbReference type="InterPro" id="IPR017970">
    <property type="entry name" value="Homeobox_CS"/>
</dbReference>
<dbReference type="GO" id="GO:0000981">
    <property type="term" value="F:DNA-binding transcription factor activity, RNA polymerase II-specific"/>
    <property type="evidence" value="ECO:0007669"/>
    <property type="project" value="InterPro"/>
</dbReference>
<dbReference type="Pfam" id="PF00046">
    <property type="entry name" value="Homeodomain"/>
    <property type="match status" value="1"/>
</dbReference>
<evidence type="ECO:0000256" key="2">
    <source>
        <dbReference type="ARBA" id="ARBA00023125"/>
    </source>
</evidence>
<dbReference type="PROSITE" id="PS50071">
    <property type="entry name" value="HOMEOBOX_2"/>
    <property type="match status" value="1"/>
</dbReference>
<dbReference type="EMBL" id="JAGSXJ010000008">
    <property type="protein sequence ID" value="KAH6689223.1"/>
    <property type="molecule type" value="Genomic_DNA"/>
</dbReference>
<gene>
    <name evidence="9" type="ORF">F5X68DRAFT_260757</name>
</gene>
<proteinExistence type="predicted"/>
<comment type="caution">
    <text evidence="9">The sequence shown here is derived from an EMBL/GenBank/DDBJ whole genome shotgun (WGS) entry which is preliminary data.</text>
</comment>
<feature type="compositionally biased region" description="Polar residues" evidence="7">
    <location>
        <begin position="399"/>
        <end position="409"/>
    </location>
</feature>
<evidence type="ECO:0000256" key="5">
    <source>
        <dbReference type="PROSITE-ProRule" id="PRU00108"/>
    </source>
</evidence>
<feature type="compositionally biased region" description="Polar residues" evidence="7">
    <location>
        <begin position="135"/>
        <end position="145"/>
    </location>
</feature>
<feature type="DNA-binding region" description="Homeobox" evidence="5">
    <location>
        <begin position="54"/>
        <end position="113"/>
    </location>
</feature>
<dbReference type="CDD" id="cd00086">
    <property type="entry name" value="homeodomain"/>
    <property type="match status" value="1"/>
</dbReference>
<comment type="subcellular location">
    <subcellularLocation>
        <location evidence="1 5 6">Nucleus</location>
    </subcellularLocation>
</comment>
<dbReference type="OrthoDB" id="6159439at2759"/>
<dbReference type="InterPro" id="IPR001356">
    <property type="entry name" value="HD"/>
</dbReference>
<organism evidence="9 10">
    <name type="scientific">Plectosphaerella plurivora</name>
    <dbReference type="NCBI Taxonomy" id="936078"/>
    <lineage>
        <taxon>Eukaryota</taxon>
        <taxon>Fungi</taxon>
        <taxon>Dikarya</taxon>
        <taxon>Ascomycota</taxon>
        <taxon>Pezizomycotina</taxon>
        <taxon>Sordariomycetes</taxon>
        <taxon>Hypocreomycetidae</taxon>
        <taxon>Glomerellales</taxon>
        <taxon>Plectosphaerellaceae</taxon>
        <taxon>Plectosphaerella</taxon>
    </lineage>
</organism>
<dbReference type="InterPro" id="IPR009057">
    <property type="entry name" value="Homeodomain-like_sf"/>
</dbReference>
<feature type="domain" description="Homeobox" evidence="8">
    <location>
        <begin position="52"/>
        <end position="112"/>
    </location>
</feature>
<keyword evidence="4 5" id="KW-0539">Nucleus</keyword>
<dbReference type="Proteomes" id="UP000770015">
    <property type="component" value="Unassembled WGS sequence"/>
</dbReference>
<evidence type="ECO:0000256" key="3">
    <source>
        <dbReference type="ARBA" id="ARBA00023155"/>
    </source>
</evidence>
<keyword evidence="2 5" id="KW-0238">DNA-binding</keyword>
<feature type="compositionally biased region" description="Basic and acidic residues" evidence="7">
    <location>
        <begin position="419"/>
        <end position="428"/>
    </location>
</feature>
<dbReference type="PANTHER" id="PTHR24323">
    <property type="entry name" value="CEH-10 HOMEODOMAIN-CONTAINING HOMOLOG"/>
    <property type="match status" value="1"/>
</dbReference>